<gene>
    <name evidence="2" type="ORF">FB45DRAFT_888845</name>
</gene>
<evidence type="ECO:0000313" key="3">
    <source>
        <dbReference type="Proteomes" id="UP001221142"/>
    </source>
</evidence>
<sequence>MDLLPNELVDRICCFLESRDLWALVRTSVRYRHLALLPLLSRSNISRSDVEAGTLSLSDSFYLILVVAHIRPIQKLICFRDIGTTGRLRYKTLAAILSITAPIPDILVFNRQYMLQRTRRETVHLLARIPQAEDTTFLIVKGDTTYLSRPRSTPPIRWKLLPPPLDSNTLPKTMKILIVLFGIPLLFAYLVSAIINLGVFMAWAYQRIVGPQWPQDERIIQDAGLLVFDDWMRVQSLPGKFTLVTLTESRRPVLALRPISELSDSVYSSFLSSLDLGGHLQWLTVRANTELALTELLALMQRHPHLTRLFCGPNSIRRSSLIATPIPAESESQITNLAAPATYIPYLLPAAANVEHIDISILPSVKHMPLGRVVFDTTAYRDALTALASLPGTHPLHLALFFHLAGTGLPWHTDVEARDTPETRLIRVHELQLSVEYPARFRAGTIRALAPWLALFPNLTRVSFAKGSVEKMAPVLRMELADVIRAAPGSAVQEVIFNLLDD</sequence>
<keyword evidence="1" id="KW-0812">Transmembrane</keyword>
<dbReference type="SUPFAM" id="SSF81383">
    <property type="entry name" value="F-box domain"/>
    <property type="match status" value="1"/>
</dbReference>
<reference evidence="2" key="1">
    <citation type="submission" date="2023-03" db="EMBL/GenBank/DDBJ databases">
        <title>Massive genome expansion in bonnet fungi (Mycena s.s.) driven by repeated elements and novel gene families across ecological guilds.</title>
        <authorList>
            <consortium name="Lawrence Berkeley National Laboratory"/>
            <person name="Harder C.B."/>
            <person name="Miyauchi S."/>
            <person name="Viragh M."/>
            <person name="Kuo A."/>
            <person name="Thoen E."/>
            <person name="Andreopoulos B."/>
            <person name="Lu D."/>
            <person name="Skrede I."/>
            <person name="Drula E."/>
            <person name="Henrissat B."/>
            <person name="Morin E."/>
            <person name="Kohler A."/>
            <person name="Barry K."/>
            <person name="LaButti K."/>
            <person name="Morin E."/>
            <person name="Salamov A."/>
            <person name="Lipzen A."/>
            <person name="Mereny Z."/>
            <person name="Hegedus B."/>
            <person name="Baldrian P."/>
            <person name="Stursova M."/>
            <person name="Weitz H."/>
            <person name="Taylor A."/>
            <person name="Grigoriev I.V."/>
            <person name="Nagy L.G."/>
            <person name="Martin F."/>
            <person name="Kauserud H."/>
        </authorList>
    </citation>
    <scope>NUCLEOTIDE SEQUENCE</scope>
    <source>
        <strain evidence="2">9284</strain>
    </source>
</reference>
<accession>A0AAD7CKA7</accession>
<evidence type="ECO:0000313" key="2">
    <source>
        <dbReference type="EMBL" id="KAJ7650807.1"/>
    </source>
</evidence>
<keyword evidence="1" id="KW-0472">Membrane</keyword>
<evidence type="ECO:0008006" key="4">
    <source>
        <dbReference type="Google" id="ProtNLM"/>
    </source>
</evidence>
<dbReference type="Proteomes" id="UP001221142">
    <property type="component" value="Unassembled WGS sequence"/>
</dbReference>
<dbReference type="InterPro" id="IPR036047">
    <property type="entry name" value="F-box-like_dom_sf"/>
</dbReference>
<keyword evidence="1" id="KW-1133">Transmembrane helix</keyword>
<dbReference type="AlphaFoldDB" id="A0AAD7CKA7"/>
<evidence type="ECO:0000256" key="1">
    <source>
        <dbReference type="SAM" id="Phobius"/>
    </source>
</evidence>
<protein>
    <recommendedName>
        <fullName evidence="4">F-box domain-containing protein</fullName>
    </recommendedName>
</protein>
<comment type="caution">
    <text evidence="2">The sequence shown here is derived from an EMBL/GenBank/DDBJ whole genome shotgun (WGS) entry which is preliminary data.</text>
</comment>
<name>A0AAD7CKA7_9AGAR</name>
<feature type="transmembrane region" description="Helical" evidence="1">
    <location>
        <begin position="176"/>
        <end position="205"/>
    </location>
</feature>
<keyword evidence="3" id="KW-1185">Reference proteome</keyword>
<proteinExistence type="predicted"/>
<organism evidence="2 3">
    <name type="scientific">Roridomyces roridus</name>
    <dbReference type="NCBI Taxonomy" id="1738132"/>
    <lineage>
        <taxon>Eukaryota</taxon>
        <taxon>Fungi</taxon>
        <taxon>Dikarya</taxon>
        <taxon>Basidiomycota</taxon>
        <taxon>Agaricomycotina</taxon>
        <taxon>Agaricomycetes</taxon>
        <taxon>Agaricomycetidae</taxon>
        <taxon>Agaricales</taxon>
        <taxon>Marasmiineae</taxon>
        <taxon>Mycenaceae</taxon>
        <taxon>Roridomyces</taxon>
    </lineage>
</organism>
<dbReference type="EMBL" id="JARKIF010000001">
    <property type="protein sequence ID" value="KAJ7650807.1"/>
    <property type="molecule type" value="Genomic_DNA"/>
</dbReference>